<organism evidence="1 2">
    <name type="scientific">Spirosoma arboris</name>
    <dbReference type="NCBI Taxonomy" id="2682092"/>
    <lineage>
        <taxon>Bacteria</taxon>
        <taxon>Pseudomonadati</taxon>
        <taxon>Bacteroidota</taxon>
        <taxon>Cytophagia</taxon>
        <taxon>Cytophagales</taxon>
        <taxon>Cytophagaceae</taxon>
        <taxon>Spirosoma</taxon>
    </lineage>
</organism>
<evidence type="ECO:0000313" key="2">
    <source>
        <dbReference type="Proteomes" id="UP000436006"/>
    </source>
</evidence>
<accession>A0A7K1SFZ5</accession>
<name>A0A7K1SFZ5_9BACT</name>
<dbReference type="AlphaFoldDB" id="A0A7K1SFZ5"/>
<gene>
    <name evidence="1" type="ORF">GO755_20760</name>
</gene>
<protein>
    <submittedName>
        <fullName evidence="1">Uncharacterized protein</fullName>
    </submittedName>
</protein>
<evidence type="ECO:0000313" key="1">
    <source>
        <dbReference type="EMBL" id="MVM32486.1"/>
    </source>
</evidence>
<comment type="caution">
    <text evidence="1">The sequence shown here is derived from an EMBL/GenBank/DDBJ whole genome shotgun (WGS) entry which is preliminary data.</text>
</comment>
<dbReference type="RefSeq" id="WP_157587196.1">
    <property type="nucleotide sequence ID" value="NZ_WPIN01000007.1"/>
</dbReference>
<sequence length="48" mass="5158">MNNESIQAGYDQMCAVGKTDLVRGIVDVDRVPDISCDGSQHPLHLGVC</sequence>
<keyword evidence="2" id="KW-1185">Reference proteome</keyword>
<proteinExistence type="predicted"/>
<reference evidence="1 2" key="1">
    <citation type="submission" date="2019-12" db="EMBL/GenBank/DDBJ databases">
        <title>Spirosoma sp. HMF4905 genome sequencing and assembly.</title>
        <authorList>
            <person name="Kang H."/>
            <person name="Cha I."/>
            <person name="Kim H."/>
            <person name="Joh K."/>
        </authorList>
    </citation>
    <scope>NUCLEOTIDE SEQUENCE [LARGE SCALE GENOMIC DNA]</scope>
    <source>
        <strain evidence="1 2">HMF4905</strain>
    </source>
</reference>
<dbReference type="EMBL" id="WPIN01000007">
    <property type="protein sequence ID" value="MVM32486.1"/>
    <property type="molecule type" value="Genomic_DNA"/>
</dbReference>
<dbReference type="Proteomes" id="UP000436006">
    <property type="component" value="Unassembled WGS sequence"/>
</dbReference>